<proteinExistence type="predicted"/>
<protein>
    <submittedName>
        <fullName evidence="2">Uncharacterized protein</fullName>
    </submittedName>
</protein>
<feature type="transmembrane region" description="Helical" evidence="1">
    <location>
        <begin position="6"/>
        <end position="24"/>
    </location>
</feature>
<dbReference type="Proteomes" id="UP000183868">
    <property type="component" value="Chromosome"/>
</dbReference>
<organism evidence="2 3">
    <name type="scientific">Caldithrix abyssi DSM 13497</name>
    <dbReference type="NCBI Taxonomy" id="880073"/>
    <lineage>
        <taxon>Bacteria</taxon>
        <taxon>Pseudomonadati</taxon>
        <taxon>Calditrichota</taxon>
        <taxon>Calditrichia</taxon>
        <taxon>Calditrichales</taxon>
        <taxon>Calditrichaceae</taxon>
        <taxon>Caldithrix</taxon>
    </lineage>
</organism>
<dbReference type="AlphaFoldDB" id="A0A1J1C8C1"/>
<dbReference type="KEGG" id="caby:Cabys_1419"/>
<keyword evidence="1" id="KW-0472">Membrane</keyword>
<keyword evidence="1" id="KW-1133">Transmembrane helix</keyword>
<gene>
    <name evidence="2" type="ORF">Cabys_1419</name>
</gene>
<keyword evidence="1" id="KW-0812">Transmembrane</keyword>
<evidence type="ECO:0000256" key="1">
    <source>
        <dbReference type="SAM" id="Phobius"/>
    </source>
</evidence>
<accession>A0A1J1C8C1</accession>
<reference evidence="2 3" key="1">
    <citation type="submission" date="2016-11" db="EMBL/GenBank/DDBJ databases">
        <title>Genomic analysis of Caldithrix abyssi and proposal of a novel bacterial phylum Caldithrichaeota.</title>
        <authorList>
            <person name="Kublanov I."/>
            <person name="Sigalova O."/>
            <person name="Gavrilov S."/>
            <person name="Lebedinsky A."/>
            <person name="Ivanova N."/>
            <person name="Daum C."/>
            <person name="Reddy T."/>
            <person name="Klenk H.P."/>
            <person name="Goker M."/>
            <person name="Reva O."/>
            <person name="Miroshnichenko M."/>
            <person name="Kyprides N."/>
            <person name="Woyke T."/>
            <person name="Gelfand M."/>
        </authorList>
    </citation>
    <scope>NUCLEOTIDE SEQUENCE [LARGE SCALE GENOMIC DNA]</scope>
    <source>
        <strain evidence="2 3">LF13</strain>
    </source>
</reference>
<name>A0A1J1C8C1_CALAY</name>
<sequence length="38" mass="4768">MARLFISILHFFYKFYSFMCYLYFSNFSLKNKEKEGRP</sequence>
<evidence type="ECO:0000313" key="2">
    <source>
        <dbReference type="EMBL" id="APF18168.1"/>
    </source>
</evidence>
<dbReference type="EMBL" id="CP018099">
    <property type="protein sequence ID" value="APF18168.1"/>
    <property type="molecule type" value="Genomic_DNA"/>
</dbReference>
<evidence type="ECO:0000313" key="3">
    <source>
        <dbReference type="Proteomes" id="UP000183868"/>
    </source>
</evidence>